<evidence type="ECO:0000313" key="1">
    <source>
        <dbReference type="EMBL" id="KAJ3507094.1"/>
    </source>
</evidence>
<reference evidence="1" key="1">
    <citation type="submission" date="2022-07" db="EMBL/GenBank/DDBJ databases">
        <title>Genome Sequence of Agrocybe chaxingu.</title>
        <authorList>
            <person name="Buettner E."/>
        </authorList>
    </citation>
    <scope>NUCLEOTIDE SEQUENCE</scope>
    <source>
        <strain evidence="1">MP-N11</strain>
    </source>
</reference>
<dbReference type="AlphaFoldDB" id="A0A9W8JZ26"/>
<gene>
    <name evidence="1" type="ORF">NLJ89_g6497</name>
</gene>
<dbReference type="EMBL" id="JANKHO010000695">
    <property type="protein sequence ID" value="KAJ3507094.1"/>
    <property type="molecule type" value="Genomic_DNA"/>
</dbReference>
<protein>
    <submittedName>
        <fullName evidence="1">Uncharacterized protein</fullName>
    </submittedName>
</protein>
<dbReference type="Proteomes" id="UP001148786">
    <property type="component" value="Unassembled WGS sequence"/>
</dbReference>
<sequence>MEATQDLSHRLWNQLPLELKREILILLAETSSSEARQLRLVSSDVNILVLPVLFRDVVMTIPDHVARFTSTLLPKRKNYIPALKSKLHIMPRMLSTYKVDTWVFVVNDRRPSIETALANVGPVFTSVSKLAITSQNLATNAFWLRKHPIRPKTMMIVHYGSPHLVNFYDPIFQSVTHLYTCITHGHRYSTVADLPSLTDLAVSTRAELPETTARNLVASLKEILKKSKSLQSLVFVVNADFLSEDWIAWKKWLEPCSKDGRFTFLTLSQPPRREWYCITHGLPTIWDRAKKGRAEGLEPSKLLVFQKWMDKEREVNDLMDSYQEREWEIDLVQRDDYHHPQADDPDLRLPTGFISAFG</sequence>
<organism evidence="1 2">
    <name type="scientific">Agrocybe chaxingu</name>
    <dbReference type="NCBI Taxonomy" id="84603"/>
    <lineage>
        <taxon>Eukaryota</taxon>
        <taxon>Fungi</taxon>
        <taxon>Dikarya</taxon>
        <taxon>Basidiomycota</taxon>
        <taxon>Agaricomycotina</taxon>
        <taxon>Agaricomycetes</taxon>
        <taxon>Agaricomycetidae</taxon>
        <taxon>Agaricales</taxon>
        <taxon>Agaricineae</taxon>
        <taxon>Strophariaceae</taxon>
        <taxon>Agrocybe</taxon>
    </lineage>
</organism>
<name>A0A9W8JZ26_9AGAR</name>
<evidence type="ECO:0000313" key="2">
    <source>
        <dbReference type="Proteomes" id="UP001148786"/>
    </source>
</evidence>
<keyword evidence="2" id="KW-1185">Reference proteome</keyword>
<dbReference type="OrthoDB" id="3145912at2759"/>
<proteinExistence type="predicted"/>
<accession>A0A9W8JZ26</accession>
<comment type="caution">
    <text evidence="1">The sequence shown here is derived from an EMBL/GenBank/DDBJ whole genome shotgun (WGS) entry which is preliminary data.</text>
</comment>